<evidence type="ECO:0000313" key="1">
    <source>
        <dbReference type="EMBL" id="EEF24039.1"/>
    </source>
</evidence>
<name>B9TJC6_RICCO</name>
<proteinExistence type="predicted"/>
<reference evidence="2" key="1">
    <citation type="journal article" date="2010" name="Nat. Biotechnol.">
        <title>Draft genome sequence of the oilseed species Ricinus communis.</title>
        <authorList>
            <person name="Chan A.P."/>
            <person name="Crabtree J."/>
            <person name="Zhao Q."/>
            <person name="Lorenzi H."/>
            <person name="Orvis J."/>
            <person name="Puiu D."/>
            <person name="Melake-Berhan A."/>
            <person name="Jones K.M."/>
            <person name="Redman J."/>
            <person name="Chen G."/>
            <person name="Cahoon E.B."/>
            <person name="Gedil M."/>
            <person name="Stanke M."/>
            <person name="Haas B.J."/>
            <person name="Wortman J.R."/>
            <person name="Fraser-Liggett C.M."/>
            <person name="Ravel J."/>
            <person name="Rabinowicz P.D."/>
        </authorList>
    </citation>
    <scope>NUCLEOTIDE SEQUENCE [LARGE SCALE GENOMIC DNA]</scope>
    <source>
        <strain evidence="2">cv. Hale</strain>
    </source>
</reference>
<accession>B9TJC6</accession>
<sequence>MSIPSRFLTPHNQVSSDFVHSLGPYLKALRLAVCGTQCSRLQLATAWGACLICSTRQAAVAYRASTAPMASTAAHVLVFRIFMTQTSDCRTRFARSTEFKIRPVAATCQLFLDQRSLSQAR</sequence>
<evidence type="ECO:0000313" key="2">
    <source>
        <dbReference type="Proteomes" id="UP000008311"/>
    </source>
</evidence>
<dbReference type="AlphaFoldDB" id="B9TJC6"/>
<organism evidence="1 2">
    <name type="scientific">Ricinus communis</name>
    <name type="common">Castor bean</name>
    <dbReference type="NCBI Taxonomy" id="3988"/>
    <lineage>
        <taxon>Eukaryota</taxon>
        <taxon>Viridiplantae</taxon>
        <taxon>Streptophyta</taxon>
        <taxon>Embryophyta</taxon>
        <taxon>Tracheophyta</taxon>
        <taxon>Spermatophyta</taxon>
        <taxon>Magnoliopsida</taxon>
        <taxon>eudicotyledons</taxon>
        <taxon>Gunneridae</taxon>
        <taxon>Pentapetalae</taxon>
        <taxon>rosids</taxon>
        <taxon>fabids</taxon>
        <taxon>Malpighiales</taxon>
        <taxon>Euphorbiaceae</taxon>
        <taxon>Acalyphoideae</taxon>
        <taxon>Acalypheae</taxon>
        <taxon>Ricinus</taxon>
    </lineage>
</organism>
<dbReference type="Proteomes" id="UP000008311">
    <property type="component" value="Unassembled WGS sequence"/>
</dbReference>
<gene>
    <name evidence="1" type="ORF">RCOM_2079620</name>
</gene>
<dbReference type="EMBL" id="EQ983686">
    <property type="protein sequence ID" value="EEF24039.1"/>
    <property type="molecule type" value="Genomic_DNA"/>
</dbReference>
<feature type="non-terminal residue" evidence="1">
    <location>
        <position position="121"/>
    </location>
</feature>
<dbReference type="InParanoid" id="B9TJC6"/>
<keyword evidence="2" id="KW-1185">Reference proteome</keyword>
<protein>
    <submittedName>
        <fullName evidence="1">Uncharacterized protein</fullName>
    </submittedName>
</protein>